<sequence length="123" mass="13463">MSATGGHANHGATLAQRTLADSYILTKLGPTWGQRWQPVGNRWSRQSWRDLGPTYVSRLLLIDEARVNVGSMSATSGHANHGVTSAQRMLADSYILTKLGPTLAACRQPVVTPNTARRWPNVR</sequence>
<name>A0A151IW68_9HYME</name>
<organism evidence="1 2">
    <name type="scientific">Trachymyrmex cornetzi</name>
    <dbReference type="NCBI Taxonomy" id="471704"/>
    <lineage>
        <taxon>Eukaryota</taxon>
        <taxon>Metazoa</taxon>
        <taxon>Ecdysozoa</taxon>
        <taxon>Arthropoda</taxon>
        <taxon>Hexapoda</taxon>
        <taxon>Insecta</taxon>
        <taxon>Pterygota</taxon>
        <taxon>Neoptera</taxon>
        <taxon>Endopterygota</taxon>
        <taxon>Hymenoptera</taxon>
        <taxon>Apocrita</taxon>
        <taxon>Aculeata</taxon>
        <taxon>Formicoidea</taxon>
        <taxon>Formicidae</taxon>
        <taxon>Myrmicinae</taxon>
        <taxon>Trachymyrmex</taxon>
    </lineage>
</organism>
<dbReference type="AlphaFoldDB" id="A0A151IW68"/>
<dbReference type="EMBL" id="KQ980870">
    <property type="protein sequence ID" value="KYN12079.1"/>
    <property type="molecule type" value="Genomic_DNA"/>
</dbReference>
<evidence type="ECO:0000313" key="1">
    <source>
        <dbReference type="EMBL" id="KYN12079.1"/>
    </source>
</evidence>
<gene>
    <name evidence="1" type="ORF">ALC57_15757</name>
</gene>
<evidence type="ECO:0000313" key="2">
    <source>
        <dbReference type="Proteomes" id="UP000078492"/>
    </source>
</evidence>
<accession>A0A151IW68</accession>
<proteinExistence type="predicted"/>
<reference evidence="1 2" key="1">
    <citation type="submission" date="2015-09" db="EMBL/GenBank/DDBJ databases">
        <title>Trachymyrmex cornetzi WGS genome.</title>
        <authorList>
            <person name="Nygaard S."/>
            <person name="Hu H."/>
            <person name="Boomsma J."/>
            <person name="Zhang G."/>
        </authorList>
    </citation>
    <scope>NUCLEOTIDE SEQUENCE [LARGE SCALE GENOMIC DNA]</scope>
    <source>
        <strain evidence="1">Tcor2-1</strain>
        <tissue evidence="1">Whole body</tissue>
    </source>
</reference>
<protein>
    <submittedName>
        <fullName evidence="1">Uncharacterized protein</fullName>
    </submittedName>
</protein>
<dbReference type="Proteomes" id="UP000078492">
    <property type="component" value="Unassembled WGS sequence"/>
</dbReference>
<keyword evidence="2" id="KW-1185">Reference proteome</keyword>